<dbReference type="EMBL" id="BLPF01000001">
    <property type="protein sequence ID" value="GFJ77386.1"/>
    <property type="molecule type" value="Genomic_DNA"/>
</dbReference>
<accession>A0A6V8K4Z3</accession>
<keyword evidence="3" id="KW-1185">Reference proteome</keyword>
<dbReference type="EMBL" id="BLPF01000001">
    <property type="protein sequence ID" value="GFJ77249.1"/>
    <property type="molecule type" value="Genomic_DNA"/>
</dbReference>
<reference evidence="1 3" key="1">
    <citation type="submission" date="2020-03" db="EMBL/GenBank/DDBJ databases">
        <title>Whole genome shotgun sequence of Phytohabitans houttuyneae NBRC 108639.</title>
        <authorList>
            <person name="Komaki H."/>
            <person name="Tamura T."/>
        </authorList>
    </citation>
    <scope>NUCLEOTIDE SEQUENCE [LARGE SCALE GENOMIC DNA]</scope>
    <source>
        <strain evidence="1 3">NBRC 108639</strain>
    </source>
</reference>
<dbReference type="Proteomes" id="UP000482800">
    <property type="component" value="Unassembled WGS sequence"/>
</dbReference>
<evidence type="ECO:0000313" key="2">
    <source>
        <dbReference type="EMBL" id="GFJ77386.1"/>
    </source>
</evidence>
<proteinExistence type="predicted"/>
<reference evidence="1 3" key="2">
    <citation type="submission" date="2020-03" db="EMBL/GenBank/DDBJ databases">
        <authorList>
            <person name="Ichikawa N."/>
            <person name="Kimura A."/>
            <person name="Kitahashi Y."/>
            <person name="Uohara A."/>
        </authorList>
    </citation>
    <scope>NUCLEOTIDE SEQUENCE [LARGE SCALE GENOMIC DNA]</scope>
    <source>
        <strain evidence="1 3">NBRC 108639</strain>
    </source>
</reference>
<comment type="caution">
    <text evidence="1">The sequence shown here is derived from an EMBL/GenBank/DDBJ whole genome shotgun (WGS) entry which is preliminary data.</text>
</comment>
<name>A0A6V8K4Z3_9ACTN</name>
<gene>
    <name evidence="1" type="ORF">Phou_014290</name>
    <name evidence="2" type="ORF">Phou_015660</name>
</gene>
<protein>
    <submittedName>
        <fullName evidence="1">Uncharacterized protein</fullName>
    </submittedName>
</protein>
<sequence length="94" mass="10398">MTIILATRRSATRTLGGARAAGIARPHPMVGRLPPRRVRVQAGSMSLVDALRARAVFAPWIETWRALEAWQDRDRRAHLAVHHHYATLAAAPCS</sequence>
<evidence type="ECO:0000313" key="3">
    <source>
        <dbReference type="Proteomes" id="UP000482800"/>
    </source>
</evidence>
<organism evidence="1 3">
    <name type="scientific">Phytohabitans houttuyneae</name>
    <dbReference type="NCBI Taxonomy" id="1076126"/>
    <lineage>
        <taxon>Bacteria</taxon>
        <taxon>Bacillati</taxon>
        <taxon>Actinomycetota</taxon>
        <taxon>Actinomycetes</taxon>
        <taxon>Micromonosporales</taxon>
        <taxon>Micromonosporaceae</taxon>
    </lineage>
</organism>
<dbReference type="AlphaFoldDB" id="A0A6V8K4Z3"/>
<evidence type="ECO:0000313" key="1">
    <source>
        <dbReference type="EMBL" id="GFJ77249.1"/>
    </source>
</evidence>